<reference evidence="6" key="1">
    <citation type="journal article" date="2019" name="Int. J. Syst. Evol. Microbiol.">
        <title>The Global Catalogue of Microorganisms (GCM) 10K type strain sequencing project: providing services to taxonomists for standard genome sequencing and annotation.</title>
        <authorList>
            <consortium name="The Broad Institute Genomics Platform"/>
            <consortium name="The Broad Institute Genome Sequencing Center for Infectious Disease"/>
            <person name="Wu L."/>
            <person name="Ma J."/>
        </authorList>
    </citation>
    <scope>NUCLEOTIDE SEQUENCE [LARGE SCALE GENOMIC DNA]</scope>
    <source>
        <strain evidence="6">CGMCC 1.12770</strain>
    </source>
</reference>
<dbReference type="InterPro" id="IPR020476">
    <property type="entry name" value="Nudix_hydrolase"/>
</dbReference>
<keyword evidence="6" id="KW-1185">Reference proteome</keyword>
<dbReference type="InterPro" id="IPR015797">
    <property type="entry name" value="NUDIX_hydrolase-like_dom_sf"/>
</dbReference>
<evidence type="ECO:0000256" key="1">
    <source>
        <dbReference type="ARBA" id="ARBA00001946"/>
    </source>
</evidence>
<sequence>MGYIETLRGMVGNIPLILVRPSVLIVNDQREVLLVKYRDHTWGVPGGMMELGESVEECARREVREEIGIELKQLQLYGVFSGDQLYTQLRNGDQYYNVVIGYICSQYEGELQPDGIEVFEVKFYNPKMLPESTDPYLKRIIQENIQALASLL</sequence>
<organism evidence="5 6">
    <name type="scientific">Paenibacillus silvae</name>
    <dbReference type="NCBI Taxonomy" id="1325358"/>
    <lineage>
        <taxon>Bacteria</taxon>
        <taxon>Bacillati</taxon>
        <taxon>Bacillota</taxon>
        <taxon>Bacilli</taxon>
        <taxon>Bacillales</taxon>
        <taxon>Paenibacillaceae</taxon>
        <taxon>Paenibacillus</taxon>
    </lineage>
</organism>
<evidence type="ECO:0000313" key="5">
    <source>
        <dbReference type="EMBL" id="GGH66705.1"/>
    </source>
</evidence>
<proteinExistence type="inferred from homology"/>
<dbReference type="InterPro" id="IPR020084">
    <property type="entry name" value="NUDIX_hydrolase_CS"/>
</dbReference>
<dbReference type="Proteomes" id="UP000652153">
    <property type="component" value="Unassembled WGS sequence"/>
</dbReference>
<evidence type="ECO:0000256" key="3">
    <source>
        <dbReference type="RuleBase" id="RU003476"/>
    </source>
</evidence>
<dbReference type="PANTHER" id="PTHR43046">
    <property type="entry name" value="GDP-MANNOSE MANNOSYL HYDROLASE"/>
    <property type="match status" value="1"/>
</dbReference>
<gene>
    <name evidence="5" type="ORF">GCM10008014_47390</name>
</gene>
<accession>A0ABQ1ZIQ3</accession>
<evidence type="ECO:0000313" key="6">
    <source>
        <dbReference type="Proteomes" id="UP000652153"/>
    </source>
</evidence>
<dbReference type="PROSITE" id="PS51462">
    <property type="entry name" value="NUDIX"/>
    <property type="match status" value="1"/>
</dbReference>
<dbReference type="Pfam" id="PF00293">
    <property type="entry name" value="NUDIX"/>
    <property type="match status" value="1"/>
</dbReference>
<dbReference type="PROSITE" id="PS00893">
    <property type="entry name" value="NUDIX_BOX"/>
    <property type="match status" value="1"/>
</dbReference>
<evidence type="ECO:0000259" key="4">
    <source>
        <dbReference type="PROSITE" id="PS51462"/>
    </source>
</evidence>
<evidence type="ECO:0000256" key="2">
    <source>
        <dbReference type="ARBA" id="ARBA00022801"/>
    </source>
</evidence>
<dbReference type="EMBL" id="BMFU01000009">
    <property type="protein sequence ID" value="GGH66705.1"/>
    <property type="molecule type" value="Genomic_DNA"/>
</dbReference>
<name>A0ABQ1ZIQ3_9BACL</name>
<comment type="similarity">
    <text evidence="3">Belongs to the Nudix hydrolase family.</text>
</comment>
<dbReference type="InterPro" id="IPR000086">
    <property type="entry name" value="NUDIX_hydrolase_dom"/>
</dbReference>
<dbReference type="RefSeq" id="WP_188594124.1">
    <property type="nucleotide sequence ID" value="NZ_BMFU01000009.1"/>
</dbReference>
<dbReference type="CDD" id="cd04677">
    <property type="entry name" value="NUDIX_Hydrolase"/>
    <property type="match status" value="1"/>
</dbReference>
<dbReference type="Gene3D" id="3.90.79.10">
    <property type="entry name" value="Nucleoside Triphosphate Pyrophosphohydrolase"/>
    <property type="match status" value="1"/>
</dbReference>
<dbReference type="PANTHER" id="PTHR43046:SF2">
    <property type="entry name" value="8-OXO-DGTP DIPHOSPHATASE-RELATED"/>
    <property type="match status" value="1"/>
</dbReference>
<dbReference type="PRINTS" id="PR00502">
    <property type="entry name" value="NUDIXFAMILY"/>
</dbReference>
<protein>
    <submittedName>
        <fullName evidence="5">DNA mismatch repair protein MutT</fullName>
    </submittedName>
</protein>
<keyword evidence="2 3" id="KW-0378">Hydrolase</keyword>
<comment type="caution">
    <text evidence="5">The sequence shown here is derived from an EMBL/GenBank/DDBJ whole genome shotgun (WGS) entry which is preliminary data.</text>
</comment>
<feature type="domain" description="Nudix hydrolase" evidence="4">
    <location>
        <begin position="15"/>
        <end position="146"/>
    </location>
</feature>
<dbReference type="SUPFAM" id="SSF55811">
    <property type="entry name" value="Nudix"/>
    <property type="match status" value="1"/>
</dbReference>
<comment type="cofactor">
    <cofactor evidence="1">
        <name>Mg(2+)</name>
        <dbReference type="ChEBI" id="CHEBI:18420"/>
    </cofactor>
</comment>